<dbReference type="PANTHER" id="PTHR21240">
    <property type="entry name" value="2-AMINO-3-CARBOXYLMUCONATE-6-SEMIALDEHYDE DECARBOXYLASE"/>
    <property type="match status" value="1"/>
</dbReference>
<evidence type="ECO:0000313" key="4">
    <source>
        <dbReference type="EMBL" id="MCA1855674.1"/>
    </source>
</evidence>
<keyword evidence="5" id="KW-1185">Reference proteome</keyword>
<dbReference type="InterPro" id="IPR006680">
    <property type="entry name" value="Amidohydro-rel"/>
</dbReference>
<dbReference type="RefSeq" id="WP_225238006.1">
    <property type="nucleotide sequence ID" value="NZ_JAHYBX010000001.1"/>
</dbReference>
<feature type="signal peptide" evidence="2">
    <location>
        <begin position="1"/>
        <end position="35"/>
    </location>
</feature>
<organism evidence="4 5">
    <name type="scientific">Massilia hydrophila</name>
    <dbReference type="NCBI Taxonomy" id="3044279"/>
    <lineage>
        <taxon>Bacteria</taxon>
        <taxon>Pseudomonadati</taxon>
        <taxon>Pseudomonadota</taxon>
        <taxon>Betaproteobacteria</taxon>
        <taxon>Burkholderiales</taxon>
        <taxon>Oxalobacteraceae</taxon>
        <taxon>Telluria group</taxon>
        <taxon>Massilia</taxon>
    </lineage>
</organism>
<sequence>MRRLSTPCFSPCFPPCFALFLAFLLSLLPGPGARAADGMPAVPQADHHQHLFSAPIIALIAPAPGPDALRELAAAELVALLDEAGIGRAVLMSTAYMFGRPSRAVPDEYAKVRAENDWTAAQAALCPDRLRAFCGFNPLKDYALAELERCAALPGLRHGIKMHFGNSDVQLENPDHVARLKEVFRAANRHRMAIAIHLRASVSLQRPYGEAQARALLEQLMPEAPDSVVQVAHLAGAGPGYEDPPAQAVMRVLAEAAARKDPRTRHLYFDIASIATPAITPEQARQMAARLRMVGLDRILFGSDAATPTNLRPRQAWAALRALPLSDAELARIAGNVAPYLR</sequence>
<dbReference type="EMBL" id="JAHYBX010000001">
    <property type="protein sequence ID" value="MCA1855674.1"/>
    <property type="molecule type" value="Genomic_DNA"/>
</dbReference>
<dbReference type="InterPro" id="IPR032466">
    <property type="entry name" value="Metal_Hydrolase"/>
</dbReference>
<dbReference type="SUPFAM" id="SSF51556">
    <property type="entry name" value="Metallo-dependent hydrolases"/>
    <property type="match status" value="1"/>
</dbReference>
<dbReference type="Gene3D" id="3.20.20.140">
    <property type="entry name" value="Metal-dependent hydrolases"/>
    <property type="match status" value="1"/>
</dbReference>
<evidence type="ECO:0000259" key="3">
    <source>
        <dbReference type="Pfam" id="PF04909"/>
    </source>
</evidence>
<protein>
    <submittedName>
        <fullName evidence="4">Amidohydrolase family protein</fullName>
    </submittedName>
</protein>
<dbReference type="Pfam" id="PF04909">
    <property type="entry name" value="Amidohydro_2"/>
    <property type="match status" value="1"/>
</dbReference>
<keyword evidence="1" id="KW-0456">Lyase</keyword>
<dbReference type="PANTHER" id="PTHR21240:SF28">
    <property type="entry name" value="ISO-OROTATE DECARBOXYLASE (EUROFUNG)"/>
    <property type="match status" value="1"/>
</dbReference>
<feature type="chain" id="PRO_5046661503" evidence="2">
    <location>
        <begin position="36"/>
        <end position="342"/>
    </location>
</feature>
<evidence type="ECO:0000256" key="2">
    <source>
        <dbReference type="SAM" id="SignalP"/>
    </source>
</evidence>
<keyword evidence="2" id="KW-0732">Signal</keyword>
<name>A0ABS7Y7N2_9BURK</name>
<comment type="caution">
    <text evidence="4">The sequence shown here is derived from an EMBL/GenBank/DDBJ whole genome shotgun (WGS) entry which is preliminary data.</text>
</comment>
<dbReference type="Proteomes" id="UP001198602">
    <property type="component" value="Unassembled WGS sequence"/>
</dbReference>
<proteinExistence type="predicted"/>
<accession>A0ABS7Y7N2</accession>
<evidence type="ECO:0000256" key="1">
    <source>
        <dbReference type="ARBA" id="ARBA00023239"/>
    </source>
</evidence>
<dbReference type="InterPro" id="IPR032465">
    <property type="entry name" value="ACMSD"/>
</dbReference>
<gene>
    <name evidence="4" type="ORF">LE190_07000</name>
</gene>
<evidence type="ECO:0000313" key="5">
    <source>
        <dbReference type="Proteomes" id="UP001198602"/>
    </source>
</evidence>
<reference evidence="4 5" key="1">
    <citation type="submission" date="2021-07" db="EMBL/GenBank/DDBJ databases">
        <title>Characterization of Violacein-producing bacteria and related species.</title>
        <authorList>
            <person name="Wilson H.S."/>
            <person name="De Leon M.E."/>
        </authorList>
    </citation>
    <scope>NUCLEOTIDE SEQUENCE [LARGE SCALE GENOMIC DNA]</scope>
    <source>
        <strain evidence="4 5">HSC-2F05</strain>
    </source>
</reference>
<feature type="domain" description="Amidohydrolase-related" evidence="3">
    <location>
        <begin position="96"/>
        <end position="335"/>
    </location>
</feature>